<dbReference type="EMBL" id="WLYK01000001">
    <property type="protein sequence ID" value="MTD13231.1"/>
    <property type="molecule type" value="Genomic_DNA"/>
</dbReference>
<organism evidence="7 8">
    <name type="scientific">Nakamurella alba</name>
    <dbReference type="NCBI Taxonomy" id="2665158"/>
    <lineage>
        <taxon>Bacteria</taxon>
        <taxon>Bacillati</taxon>
        <taxon>Actinomycetota</taxon>
        <taxon>Actinomycetes</taxon>
        <taxon>Nakamurellales</taxon>
        <taxon>Nakamurellaceae</taxon>
        <taxon>Nakamurella</taxon>
    </lineage>
</organism>
<dbReference type="PANTHER" id="PTHR42759">
    <property type="entry name" value="MOXR FAMILY PROTEIN"/>
    <property type="match status" value="1"/>
</dbReference>
<dbReference type="Gene3D" id="3.40.50.300">
    <property type="entry name" value="P-loop containing nucleotide triphosphate hydrolases"/>
    <property type="match status" value="1"/>
</dbReference>
<dbReference type="InterPro" id="IPR041628">
    <property type="entry name" value="ChlI/MoxR_AAA_lid"/>
</dbReference>
<dbReference type="Gene3D" id="1.10.8.80">
    <property type="entry name" value="Magnesium chelatase subunit I, C-Terminal domain"/>
    <property type="match status" value="1"/>
</dbReference>
<dbReference type="Proteomes" id="UP000460221">
    <property type="component" value="Unassembled WGS sequence"/>
</dbReference>
<dbReference type="CDD" id="cd00009">
    <property type="entry name" value="AAA"/>
    <property type="match status" value="1"/>
</dbReference>
<dbReference type="PANTHER" id="PTHR42759:SF1">
    <property type="entry name" value="MAGNESIUM-CHELATASE SUBUNIT CHLD"/>
    <property type="match status" value="1"/>
</dbReference>
<evidence type="ECO:0000256" key="4">
    <source>
        <dbReference type="SAM" id="MobiDB-lite"/>
    </source>
</evidence>
<dbReference type="GO" id="GO:0016887">
    <property type="term" value="F:ATP hydrolysis activity"/>
    <property type="evidence" value="ECO:0007669"/>
    <property type="project" value="InterPro"/>
</dbReference>
<dbReference type="PIRSF" id="PIRSF002849">
    <property type="entry name" value="AAA_ATPase_chaperone_MoxR_prd"/>
    <property type="match status" value="1"/>
</dbReference>
<feature type="domain" description="ChlI/MoxR AAA lid" evidence="6">
    <location>
        <begin position="276"/>
        <end position="341"/>
    </location>
</feature>
<dbReference type="Pfam" id="PF07726">
    <property type="entry name" value="AAA_3"/>
    <property type="match status" value="1"/>
</dbReference>
<comment type="caution">
    <text evidence="7">The sequence shown here is derived from an EMBL/GenBank/DDBJ whole genome shotgun (WGS) entry which is preliminary data.</text>
</comment>
<keyword evidence="1" id="KW-0547">Nucleotide-binding</keyword>
<dbReference type="FunFam" id="3.40.50.300:FF:000640">
    <property type="entry name" value="MoxR family ATPase"/>
    <property type="match status" value="1"/>
</dbReference>
<evidence type="ECO:0000256" key="1">
    <source>
        <dbReference type="ARBA" id="ARBA00022741"/>
    </source>
</evidence>
<feature type="compositionally biased region" description="Low complexity" evidence="4">
    <location>
        <begin position="12"/>
        <end position="24"/>
    </location>
</feature>
<evidence type="ECO:0000259" key="6">
    <source>
        <dbReference type="Pfam" id="PF17863"/>
    </source>
</evidence>
<sequence>MSLPIPPHDAHPAGTPATAPGQHASRADSQHLQVSPSAVLERVLFEVKRVVVGQDLMVERMLVALVARGHLLLEGVPGVAKTLAVRTLAAATGGTFHRLQFTPDLMPGDIVGTRVWRPSTESFDVELGPVFAHLVLADEINRAPAKVQSALLEAMAERQVSIGGRTYRLPDPFLVLATQNPVESEGVHVLPEAQRDRFLMKVDVGYPSDLEEMTILQRMSVDPPAAGAVLDAAGIVALQQAADRVFVHHAVARFAVDLVMATREPERFDLFGWREVVEYGVSPRATLGLVAAARGLALLRGRDYVLPIDVADVAGDVLCHRLVLTFDATADGIGPREVVDRLLLAVPRPRVAPHEDTADGVPGAA</sequence>
<protein>
    <submittedName>
        <fullName evidence="7">AAA domain-containing protein</fullName>
    </submittedName>
</protein>
<dbReference type="AlphaFoldDB" id="A0A7K1FGI9"/>
<dbReference type="GO" id="GO:0005524">
    <property type="term" value="F:ATP binding"/>
    <property type="evidence" value="ECO:0007669"/>
    <property type="project" value="UniProtKB-KW"/>
</dbReference>
<dbReference type="RefSeq" id="WP_154767127.1">
    <property type="nucleotide sequence ID" value="NZ_WLYK01000001.1"/>
</dbReference>
<evidence type="ECO:0000313" key="8">
    <source>
        <dbReference type="Proteomes" id="UP000460221"/>
    </source>
</evidence>
<dbReference type="SUPFAM" id="SSF52540">
    <property type="entry name" value="P-loop containing nucleoside triphosphate hydrolases"/>
    <property type="match status" value="1"/>
</dbReference>
<evidence type="ECO:0000259" key="5">
    <source>
        <dbReference type="Pfam" id="PF07726"/>
    </source>
</evidence>
<dbReference type="InterPro" id="IPR011703">
    <property type="entry name" value="ATPase_AAA-3"/>
</dbReference>
<keyword evidence="2" id="KW-0067">ATP-binding</keyword>
<dbReference type="Pfam" id="PF17863">
    <property type="entry name" value="AAA_lid_2"/>
    <property type="match status" value="1"/>
</dbReference>
<evidence type="ECO:0000313" key="7">
    <source>
        <dbReference type="EMBL" id="MTD13231.1"/>
    </source>
</evidence>
<accession>A0A7K1FGI9</accession>
<dbReference type="InterPro" id="IPR050764">
    <property type="entry name" value="CbbQ/NirQ/NorQ/GpvN"/>
</dbReference>
<dbReference type="InterPro" id="IPR027417">
    <property type="entry name" value="P-loop_NTPase"/>
</dbReference>
<feature type="region of interest" description="Disordered" evidence="4">
    <location>
        <begin position="1"/>
        <end position="31"/>
    </location>
</feature>
<reference evidence="7 8" key="1">
    <citation type="submission" date="2019-11" db="EMBL/GenBank/DDBJ databases">
        <authorList>
            <person name="Jiang L.-Q."/>
        </authorList>
    </citation>
    <scope>NUCLEOTIDE SEQUENCE [LARGE SCALE GENOMIC DNA]</scope>
    <source>
        <strain evidence="7 8">YIM 132087</strain>
    </source>
</reference>
<evidence type="ECO:0000256" key="2">
    <source>
        <dbReference type="ARBA" id="ARBA00022840"/>
    </source>
</evidence>
<evidence type="ECO:0000256" key="3">
    <source>
        <dbReference type="ARBA" id="ARBA00061607"/>
    </source>
</evidence>
<gene>
    <name evidence="7" type="ORF">GIS00_04625</name>
</gene>
<proteinExistence type="inferred from homology"/>
<feature type="domain" description="ATPase AAA-3" evidence="5">
    <location>
        <begin position="70"/>
        <end position="200"/>
    </location>
</feature>
<name>A0A7K1FGI9_9ACTN</name>
<comment type="similarity">
    <text evidence="3">Belongs to the MoxR family.</text>
</comment>
<keyword evidence="8" id="KW-1185">Reference proteome</keyword>